<dbReference type="InterPro" id="IPR052928">
    <property type="entry name" value="Desiccation-related_membrane"/>
</dbReference>
<dbReference type="Pfam" id="PF12732">
    <property type="entry name" value="YtxH"/>
    <property type="match status" value="1"/>
</dbReference>
<organism evidence="2 3">
    <name type="scientific">Gracilibacillus halotolerans</name>
    <dbReference type="NCBI Taxonomy" id="74386"/>
    <lineage>
        <taxon>Bacteria</taxon>
        <taxon>Bacillati</taxon>
        <taxon>Bacillota</taxon>
        <taxon>Bacilli</taxon>
        <taxon>Bacillales</taxon>
        <taxon>Bacillaceae</taxon>
        <taxon>Gracilibacillus</taxon>
    </lineage>
</organism>
<protein>
    <submittedName>
        <fullName evidence="2">Gas vesicle protein</fullName>
    </submittedName>
</protein>
<dbReference type="AlphaFoldDB" id="A0A841RF39"/>
<feature type="coiled-coil region" evidence="1">
    <location>
        <begin position="95"/>
        <end position="122"/>
    </location>
</feature>
<dbReference type="Proteomes" id="UP000572212">
    <property type="component" value="Unassembled WGS sequence"/>
</dbReference>
<proteinExistence type="predicted"/>
<evidence type="ECO:0000313" key="3">
    <source>
        <dbReference type="Proteomes" id="UP000572212"/>
    </source>
</evidence>
<dbReference type="PANTHER" id="PTHR35792:SF3">
    <property type="entry name" value="IG HYPOTHETICAL 17707"/>
    <property type="match status" value="1"/>
</dbReference>
<accession>A0A841RF39</accession>
<keyword evidence="3" id="KW-1185">Reference proteome</keyword>
<gene>
    <name evidence="2" type="ORF">GGQ92_001446</name>
</gene>
<reference evidence="2 3" key="1">
    <citation type="submission" date="2020-08" db="EMBL/GenBank/DDBJ databases">
        <title>Genomic Encyclopedia of Type Strains, Phase IV (KMG-IV): sequencing the most valuable type-strain genomes for metagenomic binning, comparative biology and taxonomic classification.</title>
        <authorList>
            <person name="Goeker M."/>
        </authorList>
    </citation>
    <scope>NUCLEOTIDE SEQUENCE [LARGE SCALE GENOMIC DNA]</scope>
    <source>
        <strain evidence="2 3">DSM 11805</strain>
    </source>
</reference>
<dbReference type="EMBL" id="JACHON010000004">
    <property type="protein sequence ID" value="MBB6512660.1"/>
    <property type="molecule type" value="Genomic_DNA"/>
</dbReference>
<dbReference type="PANTHER" id="PTHR35792">
    <property type="entry name" value="GENERAL STRESS PROTEIN"/>
    <property type="match status" value="1"/>
</dbReference>
<keyword evidence="1" id="KW-0175">Coiled coil</keyword>
<evidence type="ECO:0000256" key="1">
    <source>
        <dbReference type="SAM" id="Coils"/>
    </source>
</evidence>
<feature type="coiled-coil region" evidence="1">
    <location>
        <begin position="34"/>
        <end position="68"/>
    </location>
</feature>
<evidence type="ECO:0000313" key="2">
    <source>
        <dbReference type="EMBL" id="MBB6512660.1"/>
    </source>
</evidence>
<name>A0A841RF39_9BACI</name>
<sequence length="127" mass="14114">MINSKSLLLGILAGGVVGAAATLLSTPKSGREMRADVKQRSEDIVQTMNRLRAEGMDLKEQITKTSKEGAALIKELSTDMKNSIESWKQTVEPHQKNIQKYLTQIESSLRELEEKTKGEKQSEQLNA</sequence>
<comment type="caution">
    <text evidence="2">The sequence shown here is derived from an EMBL/GenBank/DDBJ whole genome shotgun (WGS) entry which is preliminary data.</text>
</comment>
<dbReference type="InterPro" id="IPR024623">
    <property type="entry name" value="YtxH"/>
</dbReference>
<dbReference type="RefSeq" id="WP_184246282.1">
    <property type="nucleotide sequence ID" value="NZ_BAAACU010000028.1"/>
</dbReference>